<name>A0A0E1WHN6_BURPE</name>
<evidence type="ECO:0000256" key="3">
    <source>
        <dbReference type="ARBA" id="ARBA00022801"/>
    </source>
</evidence>
<organism evidence="5">
    <name type="scientific">Burkholderia pseudomallei 1710a</name>
    <dbReference type="NCBI Taxonomy" id="320371"/>
    <lineage>
        <taxon>Bacteria</taxon>
        <taxon>Pseudomonadati</taxon>
        <taxon>Pseudomonadota</taxon>
        <taxon>Betaproteobacteria</taxon>
        <taxon>Burkholderiales</taxon>
        <taxon>Burkholderiaceae</taxon>
        <taxon>Burkholderia</taxon>
        <taxon>pseudomallei group</taxon>
    </lineage>
</organism>
<dbReference type="GO" id="GO:0008233">
    <property type="term" value="F:peptidase activity"/>
    <property type="evidence" value="ECO:0007669"/>
    <property type="project" value="UniProtKB-KW"/>
</dbReference>
<proteinExistence type="predicted"/>
<dbReference type="Proteomes" id="UP000001812">
    <property type="component" value="Chromosome I"/>
</dbReference>
<gene>
    <name evidence="5" type="ORF">BURPS1710A_1964</name>
</gene>
<dbReference type="AlphaFoldDB" id="A0A0E1WHN6"/>
<evidence type="ECO:0000256" key="2">
    <source>
        <dbReference type="ARBA" id="ARBA00022670"/>
    </source>
</evidence>
<evidence type="ECO:0000259" key="4">
    <source>
        <dbReference type="Pfam" id="PF04586"/>
    </source>
</evidence>
<feature type="domain" description="Prohead serine protease" evidence="4">
    <location>
        <begin position="32"/>
        <end position="147"/>
    </location>
</feature>
<evidence type="ECO:0000313" key="5">
    <source>
        <dbReference type="EMBL" id="EET09132.1"/>
    </source>
</evidence>
<keyword evidence="1" id="KW-1188">Viral release from host cell</keyword>
<protein>
    <submittedName>
        <fullName evidence="5">Putative caudovirus prohead protease</fullName>
    </submittedName>
</protein>
<dbReference type="EMBL" id="CM000832">
    <property type="protein sequence ID" value="EET09132.1"/>
    <property type="molecule type" value="Genomic_DNA"/>
</dbReference>
<keyword evidence="2 5" id="KW-0645">Protease</keyword>
<dbReference type="RefSeq" id="WP_004526698.1">
    <property type="nucleotide sequence ID" value="NZ_CM000832.1"/>
</dbReference>
<keyword evidence="3" id="KW-0378">Hydrolase</keyword>
<dbReference type="SUPFAM" id="SSF56563">
    <property type="entry name" value="Major capsid protein gp5"/>
    <property type="match status" value="1"/>
</dbReference>
<dbReference type="Pfam" id="PF04586">
    <property type="entry name" value="Peptidase_S78"/>
    <property type="match status" value="1"/>
</dbReference>
<dbReference type="GO" id="GO:0006508">
    <property type="term" value="P:proteolysis"/>
    <property type="evidence" value="ECO:0007669"/>
    <property type="project" value="UniProtKB-KW"/>
</dbReference>
<evidence type="ECO:0000256" key="1">
    <source>
        <dbReference type="ARBA" id="ARBA00022612"/>
    </source>
</evidence>
<reference evidence="5" key="1">
    <citation type="submission" date="2009-05" db="EMBL/GenBank/DDBJ databases">
        <authorList>
            <person name="Harkins D.M."/>
            <person name="DeShazer D."/>
            <person name="Woods D.E."/>
            <person name="Brinkac L.M."/>
            <person name="Brown K.A."/>
            <person name="Hung G.C."/>
            <person name="Tuanyok A."/>
            <person name="Zhang B."/>
            <person name="Nierman W.C."/>
        </authorList>
    </citation>
    <scope>NUCLEOTIDE SEQUENCE [LARGE SCALE GENOMIC DNA]</scope>
    <source>
        <strain evidence="5">1710a</strain>
    </source>
</reference>
<dbReference type="HOGENOM" id="CLU_595399_0_0_4"/>
<dbReference type="InterPro" id="IPR054613">
    <property type="entry name" value="Peptidase_S78_dom"/>
</dbReference>
<accession>A0A0E1WHN6</accession>
<sequence length="525" mass="55540">MQKSFSSIEIKSVQEDRREIEGIASTPTPDRVNDVVEPLGLTFQKETPLLLNHKSDQPVGTVQFGTPTAKGLPFKAKIAKVDEEGVVKQRTDEAWHSVKTRLIRGVSIGFIARATSPLPNGGTRFTKAEVHELSLTAIPANPEAKITGFKALPEVPDSARSTLDLSILPPELAAMYTAGLARREAEQKAAEAARKEQETINTKEENDMQKTNNTNHIFIRGAIAKAVTMEGGAEGYASMRWGAGSKTVEYIKAIASPMTAGVDGSGALTSGTLSRQQFVQAVFSHSILGQLRGVIRVPAMTRVNVENEPTAAAFFGPGVPCPTAQGTFGVHMADKRKIGVTEVISEELARATDEAAEVTISAILQRALSRGLDNAFIGSQTRGEVSPAGLGTVAVKAANFEAGLEVFTGDLTMASVIVNPRTAVALRSPTETQITATGGIYKGLPAIASCAVPLGKLLIVDGSRVLAHIGDVEILALRHADVYTLHGGASPSVPVNMFQTNQVALQAGQYADWDFVDGAAIEVGV</sequence>